<accession>B4JRB7</accession>
<evidence type="ECO:0000313" key="3">
    <source>
        <dbReference type="Proteomes" id="UP000001070"/>
    </source>
</evidence>
<dbReference type="GO" id="GO:0001669">
    <property type="term" value="C:acrosomal vesicle"/>
    <property type="evidence" value="ECO:0007669"/>
    <property type="project" value="TreeGrafter"/>
</dbReference>
<proteinExistence type="predicted"/>
<feature type="domain" description="IQ motif and ubiquitin-like" evidence="1">
    <location>
        <begin position="406"/>
        <end position="516"/>
    </location>
</feature>
<keyword evidence="3" id="KW-1185">Reference proteome</keyword>
<dbReference type="InterPro" id="IPR037695">
    <property type="entry name" value="IQUB"/>
</dbReference>
<evidence type="ECO:0000259" key="1">
    <source>
        <dbReference type="Pfam" id="PF25805"/>
    </source>
</evidence>
<dbReference type="GO" id="GO:0031514">
    <property type="term" value="C:motile cilium"/>
    <property type="evidence" value="ECO:0007669"/>
    <property type="project" value="TreeGrafter"/>
</dbReference>
<dbReference type="PANTHER" id="PTHR21074:SF0">
    <property type="entry name" value="IQ AND UBIQUITIN-LIKE DOMAIN-CONTAINING PROTEIN"/>
    <property type="match status" value="1"/>
</dbReference>
<dbReference type="HOGENOM" id="CLU_014415_2_0_1"/>
<dbReference type="STRING" id="7222.B4JRB7"/>
<dbReference type="EMBL" id="CH916373">
    <property type="protein sequence ID" value="EDV94307.1"/>
    <property type="molecule type" value="Genomic_DNA"/>
</dbReference>
<dbReference type="Proteomes" id="UP000001070">
    <property type="component" value="Unassembled WGS sequence"/>
</dbReference>
<dbReference type="InParanoid" id="B4JRB7"/>
<reference evidence="2 3" key="1">
    <citation type="journal article" date="2007" name="Nature">
        <title>Evolution of genes and genomes on the Drosophila phylogeny.</title>
        <authorList>
            <consortium name="Drosophila 12 Genomes Consortium"/>
            <person name="Clark A.G."/>
            <person name="Eisen M.B."/>
            <person name="Smith D.R."/>
            <person name="Bergman C.M."/>
            <person name="Oliver B."/>
            <person name="Markow T.A."/>
            <person name="Kaufman T.C."/>
            <person name="Kellis M."/>
            <person name="Gelbart W."/>
            <person name="Iyer V.N."/>
            <person name="Pollard D.A."/>
            <person name="Sackton T.B."/>
            <person name="Larracuente A.M."/>
            <person name="Singh N.D."/>
            <person name="Abad J.P."/>
            <person name="Abt D.N."/>
            <person name="Adryan B."/>
            <person name="Aguade M."/>
            <person name="Akashi H."/>
            <person name="Anderson W.W."/>
            <person name="Aquadro C.F."/>
            <person name="Ardell D.H."/>
            <person name="Arguello R."/>
            <person name="Artieri C.G."/>
            <person name="Barbash D.A."/>
            <person name="Barker D."/>
            <person name="Barsanti P."/>
            <person name="Batterham P."/>
            <person name="Batzoglou S."/>
            <person name="Begun D."/>
            <person name="Bhutkar A."/>
            <person name="Blanco E."/>
            <person name="Bosak S.A."/>
            <person name="Bradley R.K."/>
            <person name="Brand A.D."/>
            <person name="Brent M.R."/>
            <person name="Brooks A.N."/>
            <person name="Brown R.H."/>
            <person name="Butlin R.K."/>
            <person name="Caggese C."/>
            <person name="Calvi B.R."/>
            <person name="Bernardo de Carvalho A."/>
            <person name="Caspi A."/>
            <person name="Castrezana S."/>
            <person name="Celniker S.E."/>
            <person name="Chang J.L."/>
            <person name="Chapple C."/>
            <person name="Chatterji S."/>
            <person name="Chinwalla A."/>
            <person name="Civetta A."/>
            <person name="Clifton S.W."/>
            <person name="Comeron J.M."/>
            <person name="Costello J.C."/>
            <person name="Coyne J.A."/>
            <person name="Daub J."/>
            <person name="David R.G."/>
            <person name="Delcher A.L."/>
            <person name="Delehaunty K."/>
            <person name="Do C.B."/>
            <person name="Ebling H."/>
            <person name="Edwards K."/>
            <person name="Eickbush T."/>
            <person name="Evans J.D."/>
            <person name="Filipski A."/>
            <person name="Findeiss S."/>
            <person name="Freyhult E."/>
            <person name="Fulton L."/>
            <person name="Fulton R."/>
            <person name="Garcia A.C."/>
            <person name="Gardiner A."/>
            <person name="Garfield D.A."/>
            <person name="Garvin B.E."/>
            <person name="Gibson G."/>
            <person name="Gilbert D."/>
            <person name="Gnerre S."/>
            <person name="Godfrey J."/>
            <person name="Good R."/>
            <person name="Gotea V."/>
            <person name="Gravely B."/>
            <person name="Greenberg A.J."/>
            <person name="Griffiths-Jones S."/>
            <person name="Gross S."/>
            <person name="Guigo R."/>
            <person name="Gustafson E.A."/>
            <person name="Haerty W."/>
            <person name="Hahn M.W."/>
            <person name="Halligan D.L."/>
            <person name="Halpern A.L."/>
            <person name="Halter G.M."/>
            <person name="Han M.V."/>
            <person name="Heger A."/>
            <person name="Hillier L."/>
            <person name="Hinrichs A.S."/>
            <person name="Holmes I."/>
            <person name="Hoskins R.A."/>
            <person name="Hubisz M.J."/>
            <person name="Hultmark D."/>
            <person name="Huntley M.A."/>
            <person name="Jaffe D.B."/>
            <person name="Jagadeeshan S."/>
            <person name="Jeck W.R."/>
            <person name="Johnson J."/>
            <person name="Jones C.D."/>
            <person name="Jordan W.C."/>
            <person name="Karpen G.H."/>
            <person name="Kataoka E."/>
            <person name="Keightley P.D."/>
            <person name="Kheradpour P."/>
            <person name="Kirkness E.F."/>
            <person name="Koerich L.B."/>
            <person name="Kristiansen K."/>
            <person name="Kudrna D."/>
            <person name="Kulathinal R.J."/>
            <person name="Kumar S."/>
            <person name="Kwok R."/>
            <person name="Lander E."/>
            <person name="Langley C.H."/>
            <person name="Lapoint R."/>
            <person name="Lazzaro B.P."/>
            <person name="Lee S.J."/>
            <person name="Levesque L."/>
            <person name="Li R."/>
            <person name="Lin C.F."/>
            <person name="Lin M.F."/>
            <person name="Lindblad-Toh K."/>
            <person name="Llopart A."/>
            <person name="Long M."/>
            <person name="Low L."/>
            <person name="Lozovsky E."/>
            <person name="Lu J."/>
            <person name="Luo M."/>
            <person name="Machado C.A."/>
            <person name="Makalowski W."/>
            <person name="Marzo M."/>
            <person name="Matsuda M."/>
            <person name="Matzkin L."/>
            <person name="McAllister B."/>
            <person name="McBride C.S."/>
            <person name="McKernan B."/>
            <person name="McKernan K."/>
            <person name="Mendez-Lago M."/>
            <person name="Minx P."/>
            <person name="Mollenhauer M.U."/>
            <person name="Montooth K."/>
            <person name="Mount S.M."/>
            <person name="Mu X."/>
            <person name="Myers E."/>
            <person name="Negre B."/>
            <person name="Newfeld S."/>
            <person name="Nielsen R."/>
            <person name="Noor M.A."/>
            <person name="O'Grady P."/>
            <person name="Pachter L."/>
            <person name="Papaceit M."/>
            <person name="Parisi M.J."/>
            <person name="Parisi M."/>
            <person name="Parts L."/>
            <person name="Pedersen J.S."/>
            <person name="Pesole G."/>
            <person name="Phillippy A.M."/>
            <person name="Ponting C.P."/>
            <person name="Pop M."/>
            <person name="Porcelli D."/>
            <person name="Powell J.R."/>
            <person name="Prohaska S."/>
            <person name="Pruitt K."/>
            <person name="Puig M."/>
            <person name="Quesneville H."/>
            <person name="Ram K.R."/>
            <person name="Rand D."/>
            <person name="Rasmussen M.D."/>
            <person name="Reed L.K."/>
            <person name="Reenan R."/>
            <person name="Reily A."/>
            <person name="Remington K.A."/>
            <person name="Rieger T.T."/>
            <person name="Ritchie M.G."/>
            <person name="Robin C."/>
            <person name="Rogers Y.H."/>
            <person name="Rohde C."/>
            <person name="Rozas J."/>
            <person name="Rubenfield M.J."/>
            <person name="Ruiz A."/>
            <person name="Russo S."/>
            <person name="Salzberg S.L."/>
            <person name="Sanchez-Gracia A."/>
            <person name="Saranga D.J."/>
            <person name="Sato H."/>
            <person name="Schaeffer S.W."/>
            <person name="Schatz M.C."/>
            <person name="Schlenke T."/>
            <person name="Schwartz R."/>
            <person name="Segarra C."/>
            <person name="Singh R.S."/>
            <person name="Sirot L."/>
            <person name="Sirota M."/>
            <person name="Sisneros N.B."/>
            <person name="Smith C.D."/>
            <person name="Smith T.F."/>
            <person name="Spieth J."/>
            <person name="Stage D.E."/>
            <person name="Stark A."/>
            <person name="Stephan W."/>
            <person name="Strausberg R.L."/>
            <person name="Strempel S."/>
            <person name="Sturgill D."/>
            <person name="Sutton G."/>
            <person name="Sutton G.G."/>
            <person name="Tao W."/>
            <person name="Teichmann S."/>
            <person name="Tobari Y.N."/>
            <person name="Tomimura Y."/>
            <person name="Tsolas J.M."/>
            <person name="Valente V.L."/>
            <person name="Venter E."/>
            <person name="Venter J.C."/>
            <person name="Vicario S."/>
            <person name="Vieira F.G."/>
            <person name="Vilella A.J."/>
            <person name="Villasante A."/>
            <person name="Walenz B."/>
            <person name="Wang J."/>
            <person name="Wasserman M."/>
            <person name="Watts T."/>
            <person name="Wilson D."/>
            <person name="Wilson R.K."/>
            <person name="Wing R.A."/>
            <person name="Wolfner M.F."/>
            <person name="Wong A."/>
            <person name="Wong G.K."/>
            <person name="Wu C.I."/>
            <person name="Wu G."/>
            <person name="Yamamoto D."/>
            <person name="Yang H.P."/>
            <person name="Yang S.P."/>
            <person name="Yorke J.A."/>
            <person name="Yoshida K."/>
            <person name="Zdobnov E."/>
            <person name="Zhang P."/>
            <person name="Zhang Y."/>
            <person name="Zimin A.V."/>
            <person name="Baldwin J."/>
            <person name="Abdouelleil A."/>
            <person name="Abdulkadir J."/>
            <person name="Abebe A."/>
            <person name="Abera B."/>
            <person name="Abreu J."/>
            <person name="Acer S.C."/>
            <person name="Aftuck L."/>
            <person name="Alexander A."/>
            <person name="An P."/>
            <person name="Anderson E."/>
            <person name="Anderson S."/>
            <person name="Arachi H."/>
            <person name="Azer M."/>
            <person name="Bachantsang P."/>
            <person name="Barry A."/>
            <person name="Bayul T."/>
            <person name="Berlin A."/>
            <person name="Bessette D."/>
            <person name="Bloom T."/>
            <person name="Blye J."/>
            <person name="Boguslavskiy L."/>
            <person name="Bonnet C."/>
            <person name="Boukhgalter B."/>
            <person name="Bourzgui I."/>
            <person name="Brown A."/>
            <person name="Cahill P."/>
            <person name="Channer S."/>
            <person name="Cheshatsang Y."/>
            <person name="Chuda L."/>
            <person name="Citroen M."/>
            <person name="Collymore A."/>
            <person name="Cooke P."/>
            <person name="Costello M."/>
            <person name="D'Aco K."/>
            <person name="Daza R."/>
            <person name="De Haan G."/>
            <person name="DeGray S."/>
            <person name="DeMaso C."/>
            <person name="Dhargay N."/>
            <person name="Dooley K."/>
            <person name="Dooley E."/>
            <person name="Doricent M."/>
            <person name="Dorje P."/>
            <person name="Dorjee K."/>
            <person name="Dupes A."/>
            <person name="Elong R."/>
            <person name="Falk J."/>
            <person name="Farina A."/>
            <person name="Faro S."/>
            <person name="Ferguson D."/>
            <person name="Fisher S."/>
            <person name="Foley C.D."/>
            <person name="Franke A."/>
            <person name="Friedrich D."/>
            <person name="Gadbois L."/>
            <person name="Gearin G."/>
            <person name="Gearin C.R."/>
            <person name="Giannoukos G."/>
            <person name="Goode T."/>
            <person name="Graham J."/>
            <person name="Grandbois E."/>
            <person name="Grewal S."/>
            <person name="Gyaltsen K."/>
            <person name="Hafez N."/>
            <person name="Hagos B."/>
            <person name="Hall J."/>
            <person name="Henson C."/>
            <person name="Hollinger A."/>
            <person name="Honan T."/>
            <person name="Huard M.D."/>
            <person name="Hughes L."/>
            <person name="Hurhula B."/>
            <person name="Husby M.E."/>
            <person name="Kamat A."/>
            <person name="Kanga B."/>
            <person name="Kashin S."/>
            <person name="Khazanovich D."/>
            <person name="Kisner P."/>
            <person name="Lance K."/>
            <person name="Lara M."/>
            <person name="Lee W."/>
            <person name="Lennon N."/>
            <person name="Letendre F."/>
            <person name="LeVine R."/>
            <person name="Lipovsky A."/>
            <person name="Liu X."/>
            <person name="Liu J."/>
            <person name="Liu S."/>
            <person name="Lokyitsang T."/>
            <person name="Lokyitsang Y."/>
            <person name="Lubonja R."/>
            <person name="Lui A."/>
            <person name="MacDonald P."/>
            <person name="Magnisalis V."/>
            <person name="Maru K."/>
            <person name="Matthews C."/>
            <person name="McCusker W."/>
            <person name="McDonough S."/>
            <person name="Mehta T."/>
            <person name="Meldrim J."/>
            <person name="Meneus L."/>
            <person name="Mihai O."/>
            <person name="Mihalev A."/>
            <person name="Mihova T."/>
            <person name="Mittelman R."/>
            <person name="Mlenga V."/>
            <person name="Montmayeur A."/>
            <person name="Mulrain L."/>
            <person name="Navidi A."/>
            <person name="Naylor J."/>
            <person name="Negash T."/>
            <person name="Nguyen T."/>
            <person name="Nguyen N."/>
            <person name="Nicol R."/>
            <person name="Norbu C."/>
            <person name="Norbu N."/>
            <person name="Novod N."/>
            <person name="O'Neill B."/>
            <person name="Osman S."/>
            <person name="Markiewicz E."/>
            <person name="Oyono O.L."/>
            <person name="Patti C."/>
            <person name="Phunkhang P."/>
            <person name="Pierre F."/>
            <person name="Priest M."/>
            <person name="Raghuraman S."/>
            <person name="Rege F."/>
            <person name="Reyes R."/>
            <person name="Rise C."/>
            <person name="Rogov P."/>
            <person name="Ross K."/>
            <person name="Ryan E."/>
            <person name="Settipalli S."/>
            <person name="Shea T."/>
            <person name="Sherpa N."/>
            <person name="Shi L."/>
            <person name="Shih D."/>
            <person name="Sparrow T."/>
            <person name="Spaulding J."/>
            <person name="Stalker J."/>
            <person name="Stange-Thomann N."/>
            <person name="Stavropoulos S."/>
            <person name="Stone C."/>
            <person name="Strader C."/>
            <person name="Tesfaye S."/>
            <person name="Thomson T."/>
            <person name="Thoulutsang Y."/>
            <person name="Thoulutsang D."/>
            <person name="Topham K."/>
            <person name="Topping I."/>
            <person name="Tsamla T."/>
            <person name="Vassiliev H."/>
            <person name="Vo A."/>
            <person name="Wangchuk T."/>
            <person name="Wangdi T."/>
            <person name="Weiand M."/>
            <person name="Wilkinson J."/>
            <person name="Wilson A."/>
            <person name="Yadav S."/>
            <person name="Young G."/>
            <person name="Yu Q."/>
            <person name="Zembek L."/>
            <person name="Zhong D."/>
            <person name="Zimmer A."/>
            <person name="Zwirko Z."/>
            <person name="Jaffe D.B."/>
            <person name="Alvarez P."/>
            <person name="Brockman W."/>
            <person name="Butler J."/>
            <person name="Chin C."/>
            <person name="Gnerre S."/>
            <person name="Grabherr M."/>
            <person name="Kleber M."/>
            <person name="Mauceli E."/>
            <person name="MacCallum I."/>
        </authorList>
    </citation>
    <scope>NUCLEOTIDE SEQUENCE [LARGE SCALE GENOMIC DNA]</scope>
    <source>
        <strain evidence="3">Tucson 15287-2541.00</strain>
    </source>
</reference>
<sequence length="709" mass="84156">MSDKDSPPPPSYTCNLQLNVSPSQQPQVRAVCGPNYEERSTESELIEESCVQVQNVTVKFCISQGKSIAQVYPNCMTIGEVKQDISRRFEVDPELIVVKQVDRILCNSIPINSTICDEFGIHEFQLELNVPQSADGMDSMPKLSLSVYYDKYRLPDYLTVHISGEDTEDGQPKNVVVEIENAAIVKPFMCGYKDKISGKIYEDAFTQTGPYFDKWKYRRYRTRDTQTWDHKEKTLNTAHEQAVQCFLDDINIRYVSTATDFVIIPGKYQTYAQKERAERRLEKILLIQRNWRRWILWKHIHLRAKEFRRLVKNRMDEDQRYEQCVEKRVERNELIKQFPRSNDDFDLLFAEISRWKRAELKRIAANFEGPARISEVNILLDKEIRLLNGVERQRRVVYLAMEDFRNDQLLKEMGKPVEWIGYKDTKIHLDLLRTQRVRFLTEIYKDLRKTVDKEKRLELIRRVMELLMDETSFPNFPELFDLFDREKNLLIYTKSCDVEILRKRQNILFFELIKFQKREQGEKIPSRMCIVCKKVKPFAQFAIRTRQSHVDTCKHCYYLKLVATENNVYQSILRCIQRDERKRKCATSFAFVIQQDDVRHIIDKIWHGHSALSKSENLNELRLPRWNKSDDWSPWNCVCLTERETRDHYKIEQMDKVYDPKFILHVGNCHMLSRNLFHTLAAVATEFQETGQWWKVGMNKQRSSDLNAI</sequence>
<dbReference type="AlphaFoldDB" id="B4JRB7"/>
<dbReference type="eggNOG" id="ENOG502QRQT">
    <property type="taxonomic scope" value="Eukaryota"/>
</dbReference>
<gene>
    <name evidence="2" type="primary">Dgri\GH20406</name>
    <name evidence="2" type="ORF">Dgri_GH20406</name>
</gene>
<dbReference type="InterPro" id="IPR057887">
    <property type="entry name" value="IQUB_helical"/>
</dbReference>
<dbReference type="PANTHER" id="PTHR21074">
    <property type="entry name" value="IQ AND UBIQUITIN-LIKE DOMAIN-CONTAINING PROTEIN"/>
    <property type="match status" value="1"/>
</dbReference>
<dbReference type="KEGG" id="dgr:6567780"/>
<name>B4JRB7_DROGR</name>
<dbReference type="Pfam" id="PF25805">
    <property type="entry name" value="IQUB"/>
    <property type="match status" value="1"/>
</dbReference>
<dbReference type="PhylomeDB" id="B4JRB7"/>
<dbReference type="FunCoup" id="B4JRB7">
    <property type="interactions" value="14"/>
</dbReference>
<dbReference type="SMR" id="B4JRB7"/>
<evidence type="ECO:0000313" key="2">
    <source>
        <dbReference type="EMBL" id="EDV94307.1"/>
    </source>
</evidence>
<dbReference type="OrthoDB" id="10265862at2759"/>
<dbReference type="OMA" id="TFAQKER"/>
<dbReference type="GO" id="GO:0030317">
    <property type="term" value="P:flagellated sperm motility"/>
    <property type="evidence" value="ECO:0007669"/>
    <property type="project" value="TreeGrafter"/>
</dbReference>
<dbReference type="GO" id="GO:0060271">
    <property type="term" value="P:cilium assembly"/>
    <property type="evidence" value="ECO:0007669"/>
    <property type="project" value="TreeGrafter"/>
</dbReference>
<protein>
    <submittedName>
        <fullName evidence="2">GH20406</fullName>
    </submittedName>
</protein>
<organism evidence="3">
    <name type="scientific">Drosophila grimshawi</name>
    <name type="common">Hawaiian fruit fly</name>
    <name type="synonym">Idiomyia grimshawi</name>
    <dbReference type="NCBI Taxonomy" id="7222"/>
    <lineage>
        <taxon>Eukaryota</taxon>
        <taxon>Metazoa</taxon>
        <taxon>Ecdysozoa</taxon>
        <taxon>Arthropoda</taxon>
        <taxon>Hexapoda</taxon>
        <taxon>Insecta</taxon>
        <taxon>Pterygota</taxon>
        <taxon>Neoptera</taxon>
        <taxon>Endopterygota</taxon>
        <taxon>Diptera</taxon>
        <taxon>Brachycera</taxon>
        <taxon>Muscomorpha</taxon>
        <taxon>Ephydroidea</taxon>
        <taxon>Drosophilidae</taxon>
        <taxon>Drosophila</taxon>
        <taxon>Hawaiian Drosophila</taxon>
    </lineage>
</organism>